<dbReference type="InterPro" id="IPR018958">
    <property type="entry name" value="Knr4/Smi1-like_dom"/>
</dbReference>
<organism evidence="2 3">
    <name type="scientific">Pseudomonas viridiflava</name>
    <name type="common">Phytomonas viridiflava</name>
    <dbReference type="NCBI Taxonomy" id="33069"/>
    <lineage>
        <taxon>Bacteria</taxon>
        <taxon>Pseudomonadati</taxon>
        <taxon>Pseudomonadota</taxon>
        <taxon>Gammaproteobacteria</taxon>
        <taxon>Pseudomonadales</taxon>
        <taxon>Pseudomonadaceae</taxon>
        <taxon>Pseudomonas</taxon>
    </lineage>
</organism>
<comment type="caution">
    <text evidence="2">The sequence shown here is derived from an EMBL/GenBank/DDBJ whole genome shotgun (WGS) entry which is preliminary data.</text>
</comment>
<dbReference type="Proteomes" id="UP000271866">
    <property type="component" value="Unassembled WGS sequence"/>
</dbReference>
<reference evidence="2 3" key="1">
    <citation type="submission" date="2018-08" db="EMBL/GenBank/DDBJ databases">
        <title>Recombination of ecologically and evolutionarily significant loci maintains genetic cohesion in the Pseudomonas syringae species complex.</title>
        <authorList>
            <person name="Dillon M."/>
            <person name="Thakur S."/>
            <person name="Almeida R.N.D."/>
            <person name="Weir B.S."/>
            <person name="Guttman D.S."/>
        </authorList>
    </citation>
    <scope>NUCLEOTIDE SEQUENCE [LARGE SCALE GENOMIC DNA]</scope>
    <source>
        <strain evidence="2 3">ICMP 11296</strain>
    </source>
</reference>
<dbReference type="EMBL" id="RBRK01000124">
    <property type="protein sequence ID" value="RMQ72909.1"/>
    <property type="molecule type" value="Genomic_DNA"/>
</dbReference>
<dbReference type="Gene3D" id="3.40.1580.10">
    <property type="entry name" value="SMI1/KNR4-like"/>
    <property type="match status" value="1"/>
</dbReference>
<proteinExistence type="predicted"/>
<evidence type="ECO:0000313" key="3">
    <source>
        <dbReference type="Proteomes" id="UP000271866"/>
    </source>
</evidence>
<feature type="domain" description="Knr4/Smi1-like" evidence="1">
    <location>
        <begin position="11"/>
        <end position="132"/>
    </location>
</feature>
<dbReference type="AlphaFoldDB" id="A0A3M4P4C5"/>
<evidence type="ECO:0000313" key="2">
    <source>
        <dbReference type="EMBL" id="RMQ72909.1"/>
    </source>
</evidence>
<protein>
    <recommendedName>
        <fullName evidence="1">Knr4/Smi1-like domain-containing protein</fullName>
    </recommendedName>
</protein>
<dbReference type="RefSeq" id="WP_063611885.1">
    <property type="nucleotide sequence ID" value="NZ_RBQZ01000085.1"/>
</dbReference>
<evidence type="ECO:0000259" key="1">
    <source>
        <dbReference type="SMART" id="SM00860"/>
    </source>
</evidence>
<name>A0A3M4P4C5_PSEVI</name>
<dbReference type="InterPro" id="IPR037883">
    <property type="entry name" value="Knr4/Smi1-like_sf"/>
</dbReference>
<dbReference type="SUPFAM" id="SSF160631">
    <property type="entry name" value="SMI1/KNR4-like"/>
    <property type="match status" value="1"/>
</dbReference>
<sequence>MLIPLIDSAPQISNTDIEHLEKEIGGELPSEFKDIYLNTNGGNIDDSEESNSLLLSGFVPIKYGQVPIEQAYKELVEDFPALKGKVPFAFDEGGNYFLLSTFGHDQGEIGLWIMDTEEYHIVSDSFSDFLARLST</sequence>
<gene>
    <name evidence="2" type="ORF">ALP98_200012</name>
</gene>
<dbReference type="SMART" id="SM00860">
    <property type="entry name" value="SMI1_KNR4"/>
    <property type="match status" value="1"/>
</dbReference>
<dbReference type="Pfam" id="PF09346">
    <property type="entry name" value="SMI1_KNR4"/>
    <property type="match status" value="1"/>
</dbReference>
<accession>A0A3M4P4C5</accession>